<sequence length="136" mass="15060">MASNNDTSFGYIQATSENGQSYVVGYPTGQIPAAVNEDAVLSAKRAFDANVNWPADGKYHATSDGINMETGITSYQIGKSSSPFYDYFLEIHVRETYNYHFTDQEGDTYNLNTFVTGLHVVRFNSKKPTIVHVKGS</sequence>
<dbReference type="Proteomes" id="UP001172386">
    <property type="component" value="Unassembled WGS sequence"/>
</dbReference>
<keyword evidence="2" id="KW-1185">Reference proteome</keyword>
<protein>
    <submittedName>
        <fullName evidence="1">Uncharacterized protein</fullName>
    </submittedName>
</protein>
<evidence type="ECO:0000313" key="2">
    <source>
        <dbReference type="Proteomes" id="UP001172386"/>
    </source>
</evidence>
<evidence type="ECO:0000313" key="1">
    <source>
        <dbReference type="EMBL" id="KAJ9654571.1"/>
    </source>
</evidence>
<accession>A0ACC3A325</accession>
<comment type="caution">
    <text evidence="1">The sequence shown here is derived from an EMBL/GenBank/DDBJ whole genome shotgun (WGS) entry which is preliminary data.</text>
</comment>
<proteinExistence type="predicted"/>
<gene>
    <name evidence="1" type="ORF">H2198_006386</name>
</gene>
<organism evidence="1 2">
    <name type="scientific">Neophaeococcomyces mojaviensis</name>
    <dbReference type="NCBI Taxonomy" id="3383035"/>
    <lineage>
        <taxon>Eukaryota</taxon>
        <taxon>Fungi</taxon>
        <taxon>Dikarya</taxon>
        <taxon>Ascomycota</taxon>
        <taxon>Pezizomycotina</taxon>
        <taxon>Eurotiomycetes</taxon>
        <taxon>Chaetothyriomycetidae</taxon>
        <taxon>Chaetothyriales</taxon>
        <taxon>Chaetothyriales incertae sedis</taxon>
        <taxon>Neophaeococcomyces</taxon>
    </lineage>
</organism>
<name>A0ACC3A325_9EURO</name>
<dbReference type="EMBL" id="JAPDRQ010000117">
    <property type="protein sequence ID" value="KAJ9654571.1"/>
    <property type="molecule type" value="Genomic_DNA"/>
</dbReference>
<reference evidence="1" key="1">
    <citation type="submission" date="2022-10" db="EMBL/GenBank/DDBJ databases">
        <title>Culturing micro-colonial fungi from biological soil crusts in the Mojave desert and describing Neophaeococcomyces mojavensis, and introducing the new genera and species Taxawa tesnikishii.</title>
        <authorList>
            <person name="Kurbessoian T."/>
            <person name="Stajich J.E."/>
        </authorList>
    </citation>
    <scope>NUCLEOTIDE SEQUENCE</scope>
    <source>
        <strain evidence="1">JES_112</strain>
    </source>
</reference>